<reference evidence="13 20" key="6">
    <citation type="submission" date="2018-10" db="EMBL/GenBank/DDBJ databases">
        <title>Brevibacterium genomes from Austrain hard cheese rinds.</title>
        <authorList>
            <person name="Anast J.M."/>
            <person name="Dzieciol M."/>
            <person name="Schultz D.L."/>
            <person name="Mann E."/>
            <person name="Wagner M."/>
            <person name="Schmitz-Esser S."/>
        </authorList>
    </citation>
    <scope>NUCLEOTIDE SEQUENCE [LARGE SCALE GENOMIC DNA]</scope>
    <source>
        <strain evidence="13 20">L261</strain>
    </source>
</reference>
<keyword evidence="4" id="KW-0804">Transcription</keyword>
<dbReference type="KEGG" id="blin:BLSMQ_3486"/>
<dbReference type="PROSITE" id="PS50977">
    <property type="entry name" value="HTH_TETR_2"/>
    <property type="match status" value="1"/>
</dbReference>
<evidence type="ECO:0000313" key="15">
    <source>
        <dbReference type="Proteomes" id="UP000217564"/>
    </source>
</evidence>
<dbReference type="InterPro" id="IPR039538">
    <property type="entry name" value="BetI_C"/>
</dbReference>
<dbReference type="Proteomes" id="UP000094793">
    <property type="component" value="Chromosome"/>
</dbReference>
<evidence type="ECO:0000313" key="17">
    <source>
        <dbReference type="Proteomes" id="UP000234300"/>
    </source>
</evidence>
<dbReference type="PANTHER" id="PTHR30055:SF226">
    <property type="entry name" value="HTH-TYPE TRANSCRIPTIONAL REGULATOR PKSA"/>
    <property type="match status" value="1"/>
</dbReference>
<dbReference type="GO" id="GO:0003700">
    <property type="term" value="F:DNA-binding transcription factor activity"/>
    <property type="evidence" value="ECO:0007669"/>
    <property type="project" value="TreeGrafter"/>
</dbReference>
<organism evidence="7 14">
    <name type="scientific">Brevibacterium aurantiacum</name>
    <dbReference type="NCBI Taxonomy" id="273384"/>
    <lineage>
        <taxon>Bacteria</taxon>
        <taxon>Bacillati</taxon>
        <taxon>Actinomycetota</taxon>
        <taxon>Actinomycetes</taxon>
        <taxon>Micrococcales</taxon>
        <taxon>Brevibacteriaceae</taxon>
        <taxon>Brevibacterium</taxon>
    </lineage>
</organism>
<evidence type="ECO:0000313" key="10">
    <source>
        <dbReference type="EMBL" id="PCC46936.1"/>
    </source>
</evidence>
<evidence type="ECO:0000256" key="1">
    <source>
        <dbReference type="ARBA" id="ARBA00022491"/>
    </source>
</evidence>
<evidence type="ECO:0000313" key="18">
    <source>
        <dbReference type="Proteomes" id="UP000282731"/>
    </source>
</evidence>
<dbReference type="InterPro" id="IPR001647">
    <property type="entry name" value="HTH_TetR"/>
</dbReference>
<evidence type="ECO:0000313" key="19">
    <source>
        <dbReference type="Proteomes" id="UP000283000"/>
    </source>
</evidence>
<accession>A0A1D7W829</accession>
<evidence type="ECO:0000313" key="12">
    <source>
        <dbReference type="EMBL" id="SMX79332.1"/>
    </source>
</evidence>
<dbReference type="EMBL" id="CP025334">
    <property type="protein sequence ID" value="AZT98622.1"/>
    <property type="molecule type" value="Genomic_DNA"/>
</dbReference>
<dbReference type="EMBL" id="RHFF01000024">
    <property type="protein sequence ID" value="TGD36747.1"/>
    <property type="molecule type" value="Genomic_DNA"/>
</dbReference>
<dbReference type="SUPFAM" id="SSF46689">
    <property type="entry name" value="Homeodomain-like"/>
    <property type="match status" value="1"/>
</dbReference>
<reference evidence="18 19" key="7">
    <citation type="submission" date="2019-01" db="EMBL/GenBank/DDBJ databases">
        <title>Comparative genomic analysis of Brevibacterium aurantiacum sheds light on its evolution and its adaptation to smear-ripened cheeses.</title>
        <authorList>
            <person name="Moineau S."/>
        </authorList>
    </citation>
    <scope>NUCLEOTIDE SEQUENCE [LARGE SCALE GENOMIC DNA]</scope>
    <source>
        <strain evidence="8 19">SMQ-1417</strain>
        <strain evidence="9 18">SMQ-1420</strain>
    </source>
</reference>
<keyword evidence="1" id="KW-0678">Repressor</keyword>
<accession>A0A2H1IWG4</accession>
<evidence type="ECO:0000256" key="5">
    <source>
        <dbReference type="PROSITE-ProRule" id="PRU00335"/>
    </source>
</evidence>
<evidence type="ECO:0000313" key="13">
    <source>
        <dbReference type="EMBL" id="TGD36747.1"/>
    </source>
</evidence>
<reference evidence="12 17" key="4">
    <citation type="submission" date="2017-03" db="EMBL/GenBank/DDBJ databases">
        <authorList>
            <person name="Afonso C.L."/>
            <person name="Miller P.J."/>
            <person name="Scott M.A."/>
            <person name="Spackman E."/>
            <person name="Goraichik I."/>
            <person name="Dimitrov K.M."/>
            <person name="Suarez D.L."/>
            <person name="Swayne D.E."/>
        </authorList>
    </citation>
    <scope>NUCLEOTIDE SEQUENCE [LARGE SCALE GENOMIC DNA]</scope>
    <source>
        <strain evidence="12">8</strain>
        <strain evidence="17">8(6)</strain>
    </source>
</reference>
<keyword evidence="2" id="KW-0805">Transcription regulation</keyword>
<sequence>MSRRDDIISAAIRLAEQGPPGQISLSVRAVAKEAGIGASTLRHYFPTQADLHEAIARGSMKTAVKDFSISDSELDPADRLFECCAQFLPTHEHRDMQLELWFTMHLSALGPDRREVSRRLLEYGHDFTYECLHRWLGMLSEEGHIDPAEVASISVALFTMLDGLALHSIVTPERVTVDAALDQLRWLIAKVLEPVPGAQR</sequence>
<dbReference type="InterPro" id="IPR009057">
    <property type="entry name" value="Homeodomain-like_sf"/>
</dbReference>
<evidence type="ECO:0000256" key="3">
    <source>
        <dbReference type="ARBA" id="ARBA00023125"/>
    </source>
</evidence>
<dbReference type="GeneID" id="60907736"/>
<keyword evidence="3 5" id="KW-0238">DNA-binding</keyword>
<dbReference type="GO" id="GO:0000976">
    <property type="term" value="F:transcription cis-regulatory region binding"/>
    <property type="evidence" value="ECO:0007669"/>
    <property type="project" value="TreeGrafter"/>
</dbReference>
<reference evidence="18 19" key="5">
    <citation type="submission" date="2017-12" db="EMBL/GenBank/DDBJ databases">
        <authorList>
            <person name="Levesque S."/>
        </authorList>
    </citation>
    <scope>NUCLEOTIDE SEQUENCE [LARGE SCALE GENOMIC DNA]</scope>
    <source>
        <strain evidence="8 19">SMQ-1417</strain>
        <strain evidence="9 18">SMQ-1420</strain>
    </source>
</reference>
<dbReference type="InterPro" id="IPR036271">
    <property type="entry name" value="Tet_transcr_reg_TetR-rel_C_sf"/>
</dbReference>
<dbReference type="Proteomes" id="UP000217564">
    <property type="component" value="Unassembled WGS sequence"/>
</dbReference>
<dbReference type="EMBL" id="FXZI01000002">
    <property type="protein sequence ID" value="SMX79332.1"/>
    <property type="molecule type" value="Genomic_DNA"/>
</dbReference>
<dbReference type="EMBL" id="CP025330">
    <property type="protein sequence ID" value="AZT94890.1"/>
    <property type="molecule type" value="Genomic_DNA"/>
</dbReference>
<feature type="domain" description="HTH tetR-type" evidence="6">
    <location>
        <begin position="1"/>
        <end position="63"/>
    </location>
</feature>
<evidence type="ECO:0000313" key="11">
    <source>
        <dbReference type="EMBL" id="PCC53736.1"/>
    </source>
</evidence>
<dbReference type="InterPro" id="IPR050109">
    <property type="entry name" value="HTH-type_TetR-like_transc_reg"/>
</dbReference>
<reference evidence="15 16" key="3">
    <citation type="journal article" date="2017" name="Elife">
        <title>Extensive horizontal gene transfer in cheese-associated bacteria.</title>
        <authorList>
            <person name="Bonham K.S."/>
            <person name="Wolfe B.E."/>
            <person name="Dutton R.J."/>
        </authorList>
    </citation>
    <scope>NUCLEOTIDE SEQUENCE [LARGE SCALE GENOMIC DNA]</scope>
    <source>
        <strain evidence="11 16">738_8</strain>
        <strain evidence="10 15">947_7</strain>
    </source>
</reference>
<dbReference type="Pfam" id="PF13977">
    <property type="entry name" value="TetR_C_6"/>
    <property type="match status" value="1"/>
</dbReference>
<evidence type="ECO:0000313" key="20">
    <source>
        <dbReference type="Proteomes" id="UP000297736"/>
    </source>
</evidence>
<evidence type="ECO:0000313" key="7">
    <source>
        <dbReference type="EMBL" id="AOP55186.1"/>
    </source>
</evidence>
<dbReference type="Proteomes" id="UP000217881">
    <property type="component" value="Unassembled WGS sequence"/>
</dbReference>
<dbReference type="eggNOG" id="COG3226">
    <property type="taxonomic scope" value="Bacteria"/>
</dbReference>
<dbReference type="RefSeq" id="WP_069600986.1">
    <property type="nucleotide sequence ID" value="NZ_BJME01000006.1"/>
</dbReference>
<evidence type="ECO:0000313" key="16">
    <source>
        <dbReference type="Proteomes" id="UP000217881"/>
    </source>
</evidence>
<accession>A0A2A3Z5T7</accession>
<feature type="DNA-binding region" description="H-T-H motif" evidence="5">
    <location>
        <begin position="26"/>
        <end position="45"/>
    </location>
</feature>
<evidence type="ECO:0000256" key="2">
    <source>
        <dbReference type="ARBA" id="ARBA00023015"/>
    </source>
</evidence>
<dbReference type="AlphaFoldDB" id="A0A1D7W829"/>
<reference evidence="7" key="1">
    <citation type="submission" date="2016-09" db="EMBL/GenBank/DDBJ databases">
        <title>Complete Genome Sequence of Brevibacterium aurantiacum SMQ-1335.</title>
        <authorList>
            <person name="de Melo A.G."/>
            <person name="Labrie S.J."/>
            <person name="Dumaresq J."/>
            <person name="Roberts R.J."/>
            <person name="Tremblay D.M."/>
            <person name="Moineau S."/>
        </authorList>
    </citation>
    <scope>NUCLEOTIDE SEQUENCE</scope>
    <source>
        <strain evidence="7">SMQ-1335</strain>
    </source>
</reference>
<dbReference type="Gene3D" id="1.10.357.10">
    <property type="entry name" value="Tetracycline Repressor, domain 2"/>
    <property type="match status" value="1"/>
</dbReference>
<dbReference type="EMBL" id="NRHA01000011">
    <property type="protein sequence ID" value="PCC53736.1"/>
    <property type="molecule type" value="Genomic_DNA"/>
</dbReference>
<dbReference type="Proteomes" id="UP000282731">
    <property type="component" value="Chromosome"/>
</dbReference>
<dbReference type="Proteomes" id="UP000283000">
    <property type="component" value="Chromosome"/>
</dbReference>
<dbReference type="PATRIC" id="fig|1703.10.peg.3597"/>
<evidence type="ECO:0000313" key="9">
    <source>
        <dbReference type="EMBL" id="AZT98622.1"/>
    </source>
</evidence>
<proteinExistence type="predicted"/>
<dbReference type="OrthoDB" id="9816296at2"/>
<name>A0A1D7W829_BREAU</name>
<reference evidence="14" key="2">
    <citation type="submission" date="2016-09" db="EMBL/GenBank/DDBJ databases">
        <title>Complete Genome Sequence of Brevibacterium linens SMQ-1335.</title>
        <authorList>
            <person name="de Melo A.G."/>
            <person name="Labrie S.J."/>
            <person name="Dumaresq J."/>
            <person name="Roberts R.J."/>
            <person name="Tremblay D.M."/>
            <person name="Moineau S."/>
        </authorList>
    </citation>
    <scope>NUCLEOTIDE SEQUENCE [LARGE SCALE GENOMIC DNA]</scope>
    <source>
        <strain evidence="14">SMQ-1335</strain>
    </source>
</reference>
<dbReference type="PANTHER" id="PTHR30055">
    <property type="entry name" value="HTH-TYPE TRANSCRIPTIONAL REGULATOR RUTR"/>
    <property type="match status" value="1"/>
</dbReference>
<dbReference type="Proteomes" id="UP000297736">
    <property type="component" value="Unassembled WGS sequence"/>
</dbReference>
<evidence type="ECO:0000313" key="8">
    <source>
        <dbReference type="EMBL" id="AZT94890.1"/>
    </source>
</evidence>
<dbReference type="Pfam" id="PF00440">
    <property type="entry name" value="TetR_N"/>
    <property type="match status" value="1"/>
</dbReference>
<dbReference type="Proteomes" id="UP000234300">
    <property type="component" value="Unassembled WGS sequence"/>
</dbReference>
<evidence type="ECO:0000259" key="6">
    <source>
        <dbReference type="PROSITE" id="PS50977"/>
    </source>
</evidence>
<gene>
    <name evidence="12" type="ORF">BAURA86_01048</name>
    <name evidence="7" type="ORF">BLSMQ_3486</name>
    <name evidence="11" type="ORF">CIK59_08075</name>
    <name evidence="10" type="ORF">CIK64_07485</name>
    <name evidence="8" type="ORF">CXR23_18520</name>
    <name evidence="9" type="ORF">CXR27_17725</name>
    <name evidence="13" type="ORF">EB834_18315</name>
</gene>
<protein>
    <submittedName>
        <fullName evidence="7 8">Transcriptional regulator</fullName>
    </submittedName>
    <submittedName>
        <fullName evidence="12">Transcriptional regulator, TetR family</fullName>
    </submittedName>
</protein>
<evidence type="ECO:0000256" key="4">
    <source>
        <dbReference type="ARBA" id="ARBA00023163"/>
    </source>
</evidence>
<dbReference type="EMBL" id="CP017150">
    <property type="protein sequence ID" value="AOP55186.1"/>
    <property type="molecule type" value="Genomic_DNA"/>
</dbReference>
<dbReference type="SUPFAM" id="SSF48498">
    <property type="entry name" value="Tetracyclin repressor-like, C-terminal domain"/>
    <property type="match status" value="1"/>
</dbReference>
<evidence type="ECO:0000313" key="14">
    <source>
        <dbReference type="Proteomes" id="UP000094793"/>
    </source>
</evidence>
<dbReference type="EMBL" id="NRGP01000011">
    <property type="protein sequence ID" value="PCC46936.1"/>
    <property type="molecule type" value="Genomic_DNA"/>
</dbReference>